<evidence type="ECO:0000313" key="1">
    <source>
        <dbReference type="EMBL" id="KAF0302119.1"/>
    </source>
</evidence>
<accession>A0A6A4WA82</accession>
<comment type="caution">
    <text evidence="1">The sequence shown here is derived from an EMBL/GenBank/DDBJ whole genome shotgun (WGS) entry which is preliminary data.</text>
</comment>
<name>A0A6A4WA82_AMPAM</name>
<gene>
    <name evidence="1" type="ORF">FJT64_002977</name>
</gene>
<organism evidence="1 2">
    <name type="scientific">Amphibalanus amphitrite</name>
    <name type="common">Striped barnacle</name>
    <name type="synonym">Balanus amphitrite</name>
    <dbReference type="NCBI Taxonomy" id="1232801"/>
    <lineage>
        <taxon>Eukaryota</taxon>
        <taxon>Metazoa</taxon>
        <taxon>Ecdysozoa</taxon>
        <taxon>Arthropoda</taxon>
        <taxon>Crustacea</taxon>
        <taxon>Multicrustacea</taxon>
        <taxon>Cirripedia</taxon>
        <taxon>Thoracica</taxon>
        <taxon>Thoracicalcarea</taxon>
        <taxon>Balanomorpha</taxon>
        <taxon>Balanoidea</taxon>
        <taxon>Balanidae</taxon>
        <taxon>Amphibalaninae</taxon>
        <taxon>Amphibalanus</taxon>
    </lineage>
</organism>
<keyword evidence="2" id="KW-1185">Reference proteome</keyword>
<reference evidence="1 2" key="1">
    <citation type="submission" date="2019-07" db="EMBL/GenBank/DDBJ databases">
        <title>Draft genome assembly of a fouling barnacle, Amphibalanus amphitrite (Darwin, 1854): The first reference genome for Thecostraca.</title>
        <authorList>
            <person name="Kim W."/>
        </authorList>
    </citation>
    <scope>NUCLEOTIDE SEQUENCE [LARGE SCALE GENOMIC DNA]</scope>
    <source>
        <strain evidence="1">SNU_AA5</strain>
        <tissue evidence="1">Soma without cirri and trophi</tissue>
    </source>
</reference>
<protein>
    <submittedName>
        <fullName evidence="1">Uncharacterized protein</fullName>
    </submittedName>
</protein>
<dbReference type="AlphaFoldDB" id="A0A6A4WA82"/>
<proteinExistence type="predicted"/>
<evidence type="ECO:0000313" key="2">
    <source>
        <dbReference type="Proteomes" id="UP000440578"/>
    </source>
</evidence>
<dbReference type="Proteomes" id="UP000440578">
    <property type="component" value="Unassembled WGS sequence"/>
</dbReference>
<dbReference type="EMBL" id="VIIS01001091">
    <property type="protein sequence ID" value="KAF0302119.1"/>
    <property type="molecule type" value="Genomic_DNA"/>
</dbReference>
<sequence length="135" mass="14974">MLNSEMSEFRRRSHVSTLVKTSVMENVCLRRTSRGHRAASPRGTSRESIVPRVCGGRVVTRESIVPRVCGGRVVSLRRTVPDAVARSPGHWGELCNRVADGPATLSQTPRWAREWLHLSLSPKSPTVLCSTPLNY</sequence>